<evidence type="ECO:0000259" key="3">
    <source>
        <dbReference type="PROSITE" id="PS50280"/>
    </source>
</evidence>
<dbReference type="InterPro" id="IPR046341">
    <property type="entry name" value="SET_dom_sf"/>
</dbReference>
<keyword evidence="5" id="KW-1185">Reference proteome</keyword>
<reference evidence="5" key="1">
    <citation type="journal article" date="2020" name="Nat. Commun.">
        <title>Genome assembly of wild tea tree DASZ reveals pedigree and selection history of tea varieties.</title>
        <authorList>
            <person name="Zhang W."/>
            <person name="Zhang Y."/>
            <person name="Qiu H."/>
            <person name="Guo Y."/>
            <person name="Wan H."/>
            <person name="Zhang X."/>
            <person name="Scossa F."/>
            <person name="Alseekh S."/>
            <person name="Zhang Q."/>
            <person name="Wang P."/>
            <person name="Xu L."/>
            <person name="Schmidt M.H."/>
            <person name="Jia X."/>
            <person name="Li D."/>
            <person name="Zhu A."/>
            <person name="Guo F."/>
            <person name="Chen W."/>
            <person name="Ni D."/>
            <person name="Usadel B."/>
            <person name="Fernie A.R."/>
            <person name="Wen W."/>
        </authorList>
    </citation>
    <scope>NUCLEOTIDE SEQUENCE [LARGE SCALE GENOMIC DNA]</scope>
    <source>
        <strain evidence="5">cv. G240</strain>
    </source>
</reference>
<dbReference type="GO" id="GO:0045893">
    <property type="term" value="P:positive regulation of DNA-templated transcription"/>
    <property type="evidence" value="ECO:0007669"/>
    <property type="project" value="TreeGrafter"/>
</dbReference>
<feature type="domain" description="SET" evidence="3">
    <location>
        <begin position="49"/>
        <end position="152"/>
    </location>
</feature>
<dbReference type="GO" id="GO:0035097">
    <property type="term" value="C:histone methyltransferase complex"/>
    <property type="evidence" value="ECO:0007669"/>
    <property type="project" value="TreeGrafter"/>
</dbReference>
<protein>
    <recommendedName>
        <fullName evidence="3">SET domain-containing protein</fullName>
    </recommendedName>
</protein>
<keyword evidence="1" id="KW-0805">Transcription regulation</keyword>
<dbReference type="SMART" id="SM00317">
    <property type="entry name" value="SET"/>
    <property type="match status" value="1"/>
</dbReference>
<proteinExistence type="predicted"/>
<name>A0A7J7I4A6_CAMSI</name>
<accession>A0A7J7I4A6</accession>
<organism evidence="4 5">
    <name type="scientific">Camellia sinensis</name>
    <name type="common">Tea plant</name>
    <name type="synonym">Thea sinensis</name>
    <dbReference type="NCBI Taxonomy" id="4442"/>
    <lineage>
        <taxon>Eukaryota</taxon>
        <taxon>Viridiplantae</taxon>
        <taxon>Streptophyta</taxon>
        <taxon>Embryophyta</taxon>
        <taxon>Tracheophyta</taxon>
        <taxon>Spermatophyta</taxon>
        <taxon>Magnoliopsida</taxon>
        <taxon>eudicotyledons</taxon>
        <taxon>Gunneridae</taxon>
        <taxon>Pentapetalae</taxon>
        <taxon>asterids</taxon>
        <taxon>Ericales</taxon>
        <taxon>Theaceae</taxon>
        <taxon>Camellia</taxon>
    </lineage>
</organism>
<sequence>MFRWHTGRLHAGFKFSLSLQELKTSELDAPKSILSMAKKYKYMGETYRKRLTFGKSGIHGFGIFAKTATQSRRHGEIVRPAVADQRERFMYNSLVGAGTYMFRIDDERIIDATRAGSIAYLVNHSCEPNCYSRVINANGNDHIIIFAKRDVK</sequence>
<dbReference type="InterPro" id="IPR001214">
    <property type="entry name" value="SET_dom"/>
</dbReference>
<dbReference type="Proteomes" id="UP000593564">
    <property type="component" value="Unassembled WGS sequence"/>
</dbReference>
<dbReference type="Gene3D" id="2.170.270.10">
    <property type="entry name" value="SET domain"/>
    <property type="match status" value="1"/>
</dbReference>
<dbReference type="PANTHER" id="PTHR45838">
    <property type="entry name" value="HISTONE-LYSINE-N-METHYLTRANSFERASE 2 KMT2 FAMILY MEMBER"/>
    <property type="match status" value="1"/>
</dbReference>
<keyword evidence="2" id="KW-0804">Transcription</keyword>
<dbReference type="EMBL" id="JACBKZ010000001">
    <property type="protein sequence ID" value="KAF5959840.1"/>
    <property type="molecule type" value="Genomic_DNA"/>
</dbReference>
<evidence type="ECO:0000256" key="2">
    <source>
        <dbReference type="ARBA" id="ARBA00023163"/>
    </source>
</evidence>
<evidence type="ECO:0000256" key="1">
    <source>
        <dbReference type="ARBA" id="ARBA00023015"/>
    </source>
</evidence>
<dbReference type="GO" id="GO:0042800">
    <property type="term" value="F:histone H3K4 methyltransferase activity"/>
    <property type="evidence" value="ECO:0007669"/>
    <property type="project" value="TreeGrafter"/>
</dbReference>
<dbReference type="Pfam" id="PF00856">
    <property type="entry name" value="SET"/>
    <property type="match status" value="1"/>
</dbReference>
<dbReference type="PROSITE" id="PS50280">
    <property type="entry name" value="SET"/>
    <property type="match status" value="1"/>
</dbReference>
<reference evidence="4 5" key="2">
    <citation type="submission" date="2020-07" db="EMBL/GenBank/DDBJ databases">
        <title>Genome assembly of wild tea tree DASZ reveals pedigree and selection history of tea varieties.</title>
        <authorList>
            <person name="Zhang W."/>
        </authorList>
    </citation>
    <scope>NUCLEOTIDE SEQUENCE [LARGE SCALE GENOMIC DNA]</scope>
    <source>
        <strain evidence="5">cv. G240</strain>
        <tissue evidence="4">Leaf</tissue>
    </source>
</reference>
<comment type="caution">
    <text evidence="4">The sequence shown here is derived from an EMBL/GenBank/DDBJ whole genome shotgun (WGS) entry which is preliminary data.</text>
</comment>
<dbReference type="AlphaFoldDB" id="A0A7J7I4A6"/>
<gene>
    <name evidence="4" type="ORF">HYC85_001049</name>
</gene>
<dbReference type="SUPFAM" id="SSF82199">
    <property type="entry name" value="SET domain"/>
    <property type="match status" value="1"/>
</dbReference>
<evidence type="ECO:0000313" key="4">
    <source>
        <dbReference type="EMBL" id="KAF5959840.1"/>
    </source>
</evidence>
<evidence type="ECO:0000313" key="5">
    <source>
        <dbReference type="Proteomes" id="UP000593564"/>
    </source>
</evidence>
<dbReference type="PANTHER" id="PTHR45838:SF4">
    <property type="entry name" value="HISTONE-LYSINE N-METHYLTRANSFERASE TRITHORAX"/>
    <property type="match status" value="1"/>
</dbReference>